<feature type="region of interest" description="Disordered" evidence="1">
    <location>
        <begin position="337"/>
        <end position="386"/>
    </location>
</feature>
<feature type="compositionally biased region" description="Basic residues" evidence="1">
    <location>
        <begin position="420"/>
        <end position="435"/>
    </location>
</feature>
<keyword evidence="3" id="KW-1185">Reference proteome</keyword>
<dbReference type="Proteomes" id="UP001165080">
    <property type="component" value="Unassembled WGS sequence"/>
</dbReference>
<name>A0A9W6F150_9CHLO</name>
<protein>
    <submittedName>
        <fullName evidence="2">Uncharacterized protein</fullName>
    </submittedName>
</protein>
<reference evidence="2 3" key="1">
    <citation type="journal article" date="2023" name="Commun. Biol.">
        <title>Reorganization of the ancestral sex-determining regions during the evolution of trioecy in Pleodorina starrii.</title>
        <authorList>
            <person name="Takahashi K."/>
            <person name="Suzuki S."/>
            <person name="Kawai-Toyooka H."/>
            <person name="Yamamoto K."/>
            <person name="Hamaji T."/>
            <person name="Ootsuki R."/>
            <person name="Yamaguchi H."/>
            <person name="Kawachi M."/>
            <person name="Higashiyama T."/>
            <person name="Nozaki H."/>
        </authorList>
    </citation>
    <scope>NUCLEOTIDE SEQUENCE [LARGE SCALE GENOMIC DNA]</scope>
    <source>
        <strain evidence="2 3">NIES-4479</strain>
    </source>
</reference>
<evidence type="ECO:0000256" key="1">
    <source>
        <dbReference type="SAM" id="MobiDB-lite"/>
    </source>
</evidence>
<dbReference type="AlphaFoldDB" id="A0A9W6F150"/>
<sequence>MEAMEAQLQQLNNEVKDKDTKLEEAEKDLRENPEDQILRARHDRLVQALADLNARRKNLEDKLLAGQKLFNNITVFVRGRYGYVKRDYVKLTQTQFLQKMQREGCVRVVPVDEQPSQILAVDDCTDKAVDVDDVQLQDNMRLAVVVGAEDASNWLEQKETTIQGWKEGLGNAADEYQSAEWATAHLAGDEGARRWCFKAIEVLVEGCQVQIEIDGMAYSERRVVLVERKPRIALVHVDSLKFKMQMLEQLVATGAPNTRMLRDPATGLIKPLEVFLMAADGWADNQAEAAACAVRMEECGIAPLLPTGEHGGYCMVHDSCGRWPVDDSTRRRGQQYLPKLGRQPQSGGGAATDADAGSGGGGVAGPNSAVGTGRHTISSQQAACSPAPTHHLRVHYPFSAAGAAVRRRVAPVCRPPHLLHTPRQHHSRMRSVRRL</sequence>
<feature type="compositionally biased region" description="Basic and acidic residues" evidence="1">
    <location>
        <begin position="14"/>
        <end position="30"/>
    </location>
</feature>
<proteinExistence type="predicted"/>
<accession>A0A9W6F150</accession>
<feature type="region of interest" description="Disordered" evidence="1">
    <location>
        <begin position="1"/>
        <end position="30"/>
    </location>
</feature>
<feature type="region of interest" description="Disordered" evidence="1">
    <location>
        <begin position="416"/>
        <end position="435"/>
    </location>
</feature>
<gene>
    <name evidence="2" type="primary">PLEST003992</name>
    <name evidence="2" type="ORF">PLESTB_000569000</name>
</gene>
<organism evidence="2 3">
    <name type="scientific">Pleodorina starrii</name>
    <dbReference type="NCBI Taxonomy" id="330485"/>
    <lineage>
        <taxon>Eukaryota</taxon>
        <taxon>Viridiplantae</taxon>
        <taxon>Chlorophyta</taxon>
        <taxon>core chlorophytes</taxon>
        <taxon>Chlorophyceae</taxon>
        <taxon>CS clade</taxon>
        <taxon>Chlamydomonadales</taxon>
        <taxon>Volvocaceae</taxon>
        <taxon>Pleodorina</taxon>
    </lineage>
</organism>
<evidence type="ECO:0000313" key="2">
    <source>
        <dbReference type="EMBL" id="GLC51975.1"/>
    </source>
</evidence>
<evidence type="ECO:0000313" key="3">
    <source>
        <dbReference type="Proteomes" id="UP001165080"/>
    </source>
</evidence>
<comment type="caution">
    <text evidence="2">The sequence shown here is derived from an EMBL/GenBank/DDBJ whole genome shotgun (WGS) entry which is preliminary data.</text>
</comment>
<dbReference type="EMBL" id="BRXU01000005">
    <property type="protein sequence ID" value="GLC51975.1"/>
    <property type="molecule type" value="Genomic_DNA"/>
</dbReference>